<dbReference type="InterPro" id="IPR000620">
    <property type="entry name" value="EamA_dom"/>
</dbReference>
<comment type="similarity">
    <text evidence="1">Belongs to the EamA transporter family.</text>
</comment>
<evidence type="ECO:0000256" key="3">
    <source>
        <dbReference type="SAM" id="Phobius"/>
    </source>
</evidence>
<feature type="domain" description="EamA" evidence="4">
    <location>
        <begin position="27"/>
        <end position="157"/>
    </location>
</feature>
<feature type="transmembrane region" description="Helical" evidence="3">
    <location>
        <begin position="293"/>
        <end position="310"/>
    </location>
</feature>
<proteinExistence type="inferred from homology"/>
<feature type="transmembrane region" description="Helical" evidence="3">
    <location>
        <begin position="58"/>
        <end position="75"/>
    </location>
</feature>
<evidence type="ECO:0000256" key="1">
    <source>
        <dbReference type="ARBA" id="ARBA00007362"/>
    </source>
</evidence>
<organism evidence="5 6">
    <name type="scientific">Ktedonobacter robiniae</name>
    <dbReference type="NCBI Taxonomy" id="2778365"/>
    <lineage>
        <taxon>Bacteria</taxon>
        <taxon>Bacillati</taxon>
        <taxon>Chloroflexota</taxon>
        <taxon>Ktedonobacteria</taxon>
        <taxon>Ktedonobacterales</taxon>
        <taxon>Ktedonobacteraceae</taxon>
        <taxon>Ktedonobacter</taxon>
    </lineage>
</organism>
<keyword evidence="3" id="KW-1133">Transmembrane helix</keyword>
<dbReference type="Proteomes" id="UP000654345">
    <property type="component" value="Unassembled WGS sequence"/>
</dbReference>
<comment type="caution">
    <text evidence="5">The sequence shown here is derived from an EMBL/GenBank/DDBJ whole genome shotgun (WGS) entry which is preliminary data.</text>
</comment>
<dbReference type="Gene3D" id="1.10.3730.20">
    <property type="match status" value="1"/>
</dbReference>
<keyword evidence="6" id="KW-1185">Reference proteome</keyword>
<feature type="transmembrane region" description="Helical" evidence="3">
    <location>
        <begin position="113"/>
        <end position="135"/>
    </location>
</feature>
<dbReference type="RefSeq" id="WP_201369250.1">
    <property type="nucleotide sequence ID" value="NZ_BNJG01000001.1"/>
</dbReference>
<feature type="transmembrane region" description="Helical" evidence="3">
    <location>
        <begin position="267"/>
        <end position="287"/>
    </location>
</feature>
<keyword evidence="3" id="KW-0812">Transmembrane</keyword>
<feature type="region of interest" description="Disordered" evidence="2">
    <location>
        <begin position="1"/>
        <end position="21"/>
    </location>
</feature>
<feature type="transmembrane region" description="Helical" evidence="3">
    <location>
        <begin position="144"/>
        <end position="160"/>
    </location>
</feature>
<dbReference type="EMBL" id="BNJG01000001">
    <property type="protein sequence ID" value="GHO52331.1"/>
    <property type="molecule type" value="Genomic_DNA"/>
</dbReference>
<feature type="transmembrane region" description="Helical" evidence="3">
    <location>
        <begin position="28"/>
        <end position="46"/>
    </location>
</feature>
<evidence type="ECO:0000256" key="2">
    <source>
        <dbReference type="SAM" id="MobiDB-lite"/>
    </source>
</evidence>
<feature type="transmembrane region" description="Helical" evidence="3">
    <location>
        <begin position="211"/>
        <end position="229"/>
    </location>
</feature>
<dbReference type="Pfam" id="PF00892">
    <property type="entry name" value="EamA"/>
    <property type="match status" value="2"/>
</dbReference>
<name>A0ABQ3UHY6_9CHLR</name>
<feature type="transmembrane region" description="Helical" evidence="3">
    <location>
        <begin position="87"/>
        <end position="107"/>
    </location>
</feature>
<gene>
    <name evidence="5" type="ORF">KSB_08060</name>
</gene>
<accession>A0ABQ3UHY6</accession>
<reference evidence="5 6" key="1">
    <citation type="journal article" date="2021" name="Int. J. Syst. Evol. Microbiol.">
        <title>Reticulibacter mediterranei gen. nov., sp. nov., within the new family Reticulibacteraceae fam. nov., and Ktedonospora formicarum gen. nov., sp. nov., Ktedonobacter robiniae sp. nov., Dictyobacter formicarum sp. nov. and Dictyobacter arantiisoli sp. nov., belonging to the class Ktedonobacteria.</title>
        <authorList>
            <person name="Yabe S."/>
            <person name="Zheng Y."/>
            <person name="Wang C.M."/>
            <person name="Sakai Y."/>
            <person name="Abe K."/>
            <person name="Yokota A."/>
            <person name="Donadio S."/>
            <person name="Cavaletti L."/>
            <person name="Monciardini P."/>
        </authorList>
    </citation>
    <scope>NUCLEOTIDE SEQUENCE [LARGE SCALE GENOMIC DNA]</scope>
    <source>
        <strain evidence="5 6">SOSP1-30</strain>
    </source>
</reference>
<sequence length="311" mass="33652">MKTRFSASPEASGTSTTPGTSPELARRGLLFVCIAVIFFGSNPVFVRWAAPFSSLEIAFWRLAIATLLVALMGLITHQPLRIARGEIRNFAFYGLVTALHFVFYISSLSFTTIAHSLALTYTSPIFVTLFSVIFLKEPLPKRKYVGIGVAVLGVAILAGFEPNYTTCNLNGGKCMILGDGLAILSALCFGIYSIAGRSVRDAHPLFRYTTNVYGFAALWLLPIGAYLAFQHSYSTLAIASVVALGVFPLGLGHTLYNAAIRYVHATYANLIATQEVTIGIILGIIFFHEIPSWSAVIGIIITLLGIISVIF</sequence>
<feature type="transmembrane region" description="Helical" evidence="3">
    <location>
        <begin position="235"/>
        <end position="255"/>
    </location>
</feature>
<dbReference type="SUPFAM" id="SSF103481">
    <property type="entry name" value="Multidrug resistance efflux transporter EmrE"/>
    <property type="match status" value="2"/>
</dbReference>
<dbReference type="PANTHER" id="PTHR22911">
    <property type="entry name" value="ACYL-MALONYL CONDENSING ENZYME-RELATED"/>
    <property type="match status" value="1"/>
</dbReference>
<evidence type="ECO:0000313" key="6">
    <source>
        <dbReference type="Proteomes" id="UP000654345"/>
    </source>
</evidence>
<feature type="domain" description="EamA" evidence="4">
    <location>
        <begin position="177"/>
        <end position="310"/>
    </location>
</feature>
<evidence type="ECO:0000259" key="4">
    <source>
        <dbReference type="Pfam" id="PF00892"/>
    </source>
</evidence>
<keyword evidence="3" id="KW-0472">Membrane</keyword>
<dbReference type="InterPro" id="IPR037185">
    <property type="entry name" value="EmrE-like"/>
</dbReference>
<protein>
    <submittedName>
        <fullName evidence="5">Membrane protein</fullName>
    </submittedName>
</protein>
<evidence type="ECO:0000313" key="5">
    <source>
        <dbReference type="EMBL" id="GHO52331.1"/>
    </source>
</evidence>
<feature type="transmembrane region" description="Helical" evidence="3">
    <location>
        <begin position="180"/>
        <end position="199"/>
    </location>
</feature>
<dbReference type="PANTHER" id="PTHR22911:SF76">
    <property type="entry name" value="EAMA DOMAIN-CONTAINING PROTEIN"/>
    <property type="match status" value="1"/>
</dbReference>